<dbReference type="AlphaFoldDB" id="A0A438FSQ5"/>
<reference evidence="1 2" key="1">
    <citation type="journal article" date="2018" name="PLoS Genet.">
        <title>Population sequencing reveals clonal diversity and ancestral inbreeding in the grapevine cultivar Chardonnay.</title>
        <authorList>
            <person name="Roach M.J."/>
            <person name="Johnson D.L."/>
            <person name="Bohlmann J."/>
            <person name="van Vuuren H.J."/>
            <person name="Jones S.J."/>
            <person name="Pretorius I.S."/>
            <person name="Schmidt S.A."/>
            <person name="Borneman A.R."/>
        </authorList>
    </citation>
    <scope>NUCLEOTIDE SEQUENCE [LARGE SCALE GENOMIC DNA]</scope>
    <source>
        <strain evidence="2">cv. Chardonnay</strain>
        <tissue evidence="1">Leaf</tissue>
    </source>
</reference>
<evidence type="ECO:0008006" key="3">
    <source>
        <dbReference type="Google" id="ProtNLM"/>
    </source>
</evidence>
<organism evidence="1 2">
    <name type="scientific">Vitis vinifera</name>
    <name type="common">Grape</name>
    <dbReference type="NCBI Taxonomy" id="29760"/>
    <lineage>
        <taxon>Eukaryota</taxon>
        <taxon>Viridiplantae</taxon>
        <taxon>Streptophyta</taxon>
        <taxon>Embryophyta</taxon>
        <taxon>Tracheophyta</taxon>
        <taxon>Spermatophyta</taxon>
        <taxon>Magnoliopsida</taxon>
        <taxon>eudicotyledons</taxon>
        <taxon>Gunneridae</taxon>
        <taxon>Pentapetalae</taxon>
        <taxon>rosids</taxon>
        <taxon>Vitales</taxon>
        <taxon>Vitaceae</taxon>
        <taxon>Viteae</taxon>
        <taxon>Vitis</taxon>
    </lineage>
</organism>
<dbReference type="Proteomes" id="UP000288805">
    <property type="component" value="Unassembled WGS sequence"/>
</dbReference>
<evidence type="ECO:0000313" key="2">
    <source>
        <dbReference type="Proteomes" id="UP000288805"/>
    </source>
</evidence>
<dbReference type="EMBL" id="QGNW01000753">
    <property type="protein sequence ID" value="RVW62984.1"/>
    <property type="molecule type" value="Genomic_DNA"/>
</dbReference>
<gene>
    <name evidence="1" type="ORF">CK203_059290</name>
</gene>
<comment type="caution">
    <text evidence="1">The sequence shown here is derived from an EMBL/GenBank/DDBJ whole genome shotgun (WGS) entry which is preliminary data.</text>
</comment>
<proteinExistence type="predicted"/>
<sequence length="195" mass="21924">MLALNYLLMVFKIDLVAKNHLDGERGGSCWFAIGSKSFEISVDVLGKKLKGIIVERSRGFTLWIRFGSSNLCWLLEGVEVTVGGVWARFVKSWEDGGWALLADKLRSLGISTRDELGKFLNPLRLRVEMGFEGEGEERKILCSCGEYKRSFKSEKAKGSSMATTWRRRRVKRKGVAGPMPCWEMGRSFGFSSTPV</sequence>
<protein>
    <recommendedName>
        <fullName evidence="3">DUF4283 domain-containing protein</fullName>
    </recommendedName>
</protein>
<name>A0A438FSQ5_VITVI</name>
<evidence type="ECO:0000313" key="1">
    <source>
        <dbReference type="EMBL" id="RVW62984.1"/>
    </source>
</evidence>
<accession>A0A438FSQ5</accession>